<feature type="compositionally biased region" description="Basic and acidic residues" evidence="7">
    <location>
        <begin position="819"/>
        <end position="830"/>
    </location>
</feature>
<evidence type="ECO:0000313" key="9">
    <source>
        <dbReference type="EMBL" id="CEL69359.1"/>
    </source>
</evidence>
<gene>
    <name evidence="9" type="ORF">BN1204_050710</name>
</gene>
<dbReference type="PROSITE" id="PS50089">
    <property type="entry name" value="ZF_RING_2"/>
    <property type="match status" value="1"/>
</dbReference>
<feature type="compositionally biased region" description="Basic and acidic residues" evidence="7">
    <location>
        <begin position="1261"/>
        <end position="1273"/>
    </location>
</feature>
<feature type="compositionally biased region" description="Low complexity" evidence="7">
    <location>
        <begin position="519"/>
        <end position="550"/>
    </location>
</feature>
<keyword evidence="5" id="KW-0862">Zinc</keyword>
<dbReference type="InterPro" id="IPR018957">
    <property type="entry name" value="Znf_C3HC4_RING-type"/>
</dbReference>
<feature type="compositionally biased region" description="Polar residues" evidence="7">
    <location>
        <begin position="1201"/>
        <end position="1214"/>
    </location>
</feature>
<dbReference type="Pfam" id="PF00097">
    <property type="entry name" value="zf-C3HC4"/>
    <property type="match status" value="1"/>
</dbReference>
<accession>A0A0F7UH76</accession>
<feature type="region of interest" description="Disordered" evidence="7">
    <location>
        <begin position="866"/>
        <end position="966"/>
    </location>
</feature>
<feature type="region of interest" description="Disordered" evidence="7">
    <location>
        <begin position="470"/>
        <end position="637"/>
    </location>
</feature>
<feature type="compositionally biased region" description="Basic and acidic residues" evidence="7">
    <location>
        <begin position="950"/>
        <end position="966"/>
    </location>
</feature>
<feature type="compositionally biased region" description="Low complexity" evidence="7">
    <location>
        <begin position="489"/>
        <end position="504"/>
    </location>
</feature>
<feature type="compositionally biased region" description="Low complexity" evidence="7">
    <location>
        <begin position="215"/>
        <end position="225"/>
    </location>
</feature>
<dbReference type="InterPro" id="IPR013083">
    <property type="entry name" value="Znf_RING/FYVE/PHD"/>
</dbReference>
<dbReference type="GO" id="GO:0045944">
    <property type="term" value="P:positive regulation of transcription by RNA polymerase II"/>
    <property type="evidence" value="ECO:0007669"/>
    <property type="project" value="TreeGrafter"/>
</dbReference>
<dbReference type="GO" id="GO:0000976">
    <property type="term" value="F:transcription cis-regulatory region binding"/>
    <property type="evidence" value="ECO:0007669"/>
    <property type="project" value="TreeGrafter"/>
</dbReference>
<evidence type="ECO:0000259" key="8">
    <source>
        <dbReference type="PROSITE" id="PS50089"/>
    </source>
</evidence>
<feature type="region of interest" description="Disordered" evidence="7">
    <location>
        <begin position="1199"/>
        <end position="1231"/>
    </location>
</feature>
<evidence type="ECO:0000256" key="1">
    <source>
        <dbReference type="ARBA" id="ARBA00004496"/>
    </source>
</evidence>
<evidence type="ECO:0000256" key="2">
    <source>
        <dbReference type="ARBA" id="ARBA00022490"/>
    </source>
</evidence>
<dbReference type="Gene3D" id="3.30.40.10">
    <property type="entry name" value="Zinc/RING finger domain, C3HC4 (zinc finger)"/>
    <property type="match status" value="1"/>
</dbReference>
<feature type="compositionally biased region" description="Low complexity" evidence="7">
    <location>
        <begin position="937"/>
        <end position="948"/>
    </location>
</feature>
<keyword evidence="4 6" id="KW-0863">Zinc-finger</keyword>
<dbReference type="SUPFAM" id="SSF57850">
    <property type="entry name" value="RING/U-box"/>
    <property type="match status" value="1"/>
</dbReference>
<feature type="compositionally biased region" description="Low complexity" evidence="7">
    <location>
        <begin position="46"/>
        <end position="202"/>
    </location>
</feature>
<dbReference type="AlphaFoldDB" id="A0A0F7UH76"/>
<keyword evidence="3" id="KW-0479">Metal-binding</keyword>
<feature type="compositionally biased region" description="Low complexity" evidence="7">
    <location>
        <begin position="600"/>
        <end position="632"/>
    </location>
</feature>
<feature type="compositionally biased region" description="Basic and acidic residues" evidence="7">
    <location>
        <begin position="233"/>
        <end position="243"/>
    </location>
</feature>
<reference evidence="9" key="1">
    <citation type="journal article" date="2015" name="PLoS ONE">
        <title>Comprehensive Evaluation of Toxoplasma gondii VEG and Neospora caninum LIV Genomes with Tachyzoite Stage Transcriptome and Proteome Defines Novel Transcript Features.</title>
        <authorList>
            <person name="Ramaprasad A."/>
            <person name="Mourier T."/>
            <person name="Naeem R."/>
            <person name="Malas T.B."/>
            <person name="Moussa E."/>
            <person name="Panigrahi A."/>
            <person name="Vermont S.J."/>
            <person name="Otto T.D."/>
            <person name="Wastling J."/>
            <person name="Pain A."/>
        </authorList>
    </citation>
    <scope>NUCLEOTIDE SEQUENCE</scope>
    <source>
        <strain evidence="9">Liverpool</strain>
    </source>
</reference>
<dbReference type="CDD" id="cd16536">
    <property type="entry name" value="RING-HC_RNF10"/>
    <property type="match status" value="1"/>
</dbReference>
<evidence type="ECO:0000256" key="3">
    <source>
        <dbReference type="ARBA" id="ARBA00022723"/>
    </source>
</evidence>
<dbReference type="InterPro" id="IPR017907">
    <property type="entry name" value="Znf_RING_CS"/>
</dbReference>
<proteinExistence type="predicted"/>
<evidence type="ECO:0000256" key="6">
    <source>
        <dbReference type="PROSITE-ProRule" id="PRU00175"/>
    </source>
</evidence>
<dbReference type="SMART" id="SM00184">
    <property type="entry name" value="RING"/>
    <property type="match status" value="1"/>
</dbReference>
<feature type="region of interest" description="Disordered" evidence="7">
    <location>
        <begin position="1107"/>
        <end position="1138"/>
    </location>
</feature>
<feature type="compositionally biased region" description="Low complexity" evidence="7">
    <location>
        <begin position="902"/>
        <end position="915"/>
    </location>
</feature>
<feature type="region of interest" description="Disordered" evidence="7">
    <location>
        <begin position="657"/>
        <end position="701"/>
    </location>
</feature>
<sequence length="1273" mass="132498">MRADAAEFYPASHGRQSPPAASLLLASSPCAAALASQPPAAPPSSPSASSASGPCSASSASASSASGPCSASSASASSASGPCSASSASASSASGPCSASSPSASSASGPCSASSASASSASGPCSASSPSASSASGLCSASSASASSASGPCSASSASASSASGLCSASSPSASSASGPCSASSPSASSASGPCSASSASASSASGLCSASSASASCGSSTSLPARPPPGSRRPENGPEGGRRSRGVSSQVNGGTQVVSPHRLFSYRMYQKPSGPSKGNWRARVRQTHHAFAKERFVLANCRVIVSSNEDAKETFYNPDALVDWTRVVRVEMSSSAEDPVSCPFCLEQPDAMLAPAVTKCGHIFCTPCILRYFDVLSTDQGRTTHAQPGGRYWQRCPLCFEPVARKDLRPARVYQVVPPRVGARATFCLLSRPLHSTVVSLASPVTHAVHAMRRADAWVALQLRSSCDPRTAQETGEEPANRNDGQRARTAAARTPETGEGEASQGEHHALGTPNAASSSPPVSSPSSFLSSPSSVPSSLPSFPSSLSSAGVRGEMEPSGECGDKGRGGLGPEGATPGRQGARSFLPSECPACRAEDVAQQGSASQRLSALASARGSGSARGRSRAPSPAGVSAGRRQLVTERLCAECRRFAARAASARGRMRGSPADVSPRRCESQSDGATEASALASPETPEGFPAGVSAAPVRREGELGAEKESPGLGEKTPRHGLPCERTLGVHFARVALTHAPALPWECHLEELGAARRQEELESDGAPVDAATLRALTMAEEFTRMKRDEAVGACCACSAPIRPPLTETGNDQEKAETAKFPENHEARDWYSRGILDFEDMMKDMQHFLARDRRQAMGREKVHWERKPSQSEPSLGEVETRGSEEAPAATDGGNASSSVPPLVASSCLDANEGNASARRTLPQPHTELFSSSSSSSSSSASRLAEESEGGKRTKGGEKTRGAPLNLSEFYFYQAADGQLCFLHPFFVKCLLFEAGGDESRLPPVLLDVVVRDVQLLCVDEQVRRRFKCFAHLPQMAQVSFVDVDLRSVISPETARVFKEEFRRRAANRRERLRQEEREAVAAASSVASASSLSSRVRFVPREPLHPPTDCSPQTFPSLPGRDSSLVSAGSAGAASREDSSFSFAAVVKRQEEQQKRALERKRQEIQFPSLGAALPPNAGAVQDQSVARGWTQLKPGSTSAPVRTKTTAWGGGRHVPGRKETEATVEEAYLPRPGGCSLGEILLQAKTKKKREKKAKDGKTQDGKDN</sequence>
<feature type="domain" description="RING-type" evidence="8">
    <location>
        <begin position="343"/>
        <end position="400"/>
    </location>
</feature>
<dbReference type="GO" id="GO:0008270">
    <property type="term" value="F:zinc ion binding"/>
    <property type="evidence" value="ECO:0007669"/>
    <property type="project" value="UniProtKB-KW"/>
</dbReference>
<organism evidence="9">
    <name type="scientific">Neospora caninum (strain Liverpool)</name>
    <dbReference type="NCBI Taxonomy" id="572307"/>
    <lineage>
        <taxon>Eukaryota</taxon>
        <taxon>Sar</taxon>
        <taxon>Alveolata</taxon>
        <taxon>Apicomplexa</taxon>
        <taxon>Conoidasida</taxon>
        <taxon>Coccidia</taxon>
        <taxon>Eucoccidiorida</taxon>
        <taxon>Eimeriorina</taxon>
        <taxon>Sarcocystidae</taxon>
        <taxon>Neospora</taxon>
    </lineage>
</organism>
<dbReference type="InterPro" id="IPR001841">
    <property type="entry name" value="Znf_RING"/>
</dbReference>
<comment type="subcellular location">
    <subcellularLocation>
        <location evidence="1">Cytoplasm</location>
    </subcellularLocation>
</comment>
<feature type="compositionally biased region" description="Low complexity" evidence="7">
    <location>
        <begin position="657"/>
        <end position="668"/>
    </location>
</feature>
<dbReference type="EMBL" id="LN714485">
    <property type="protein sequence ID" value="CEL69359.1"/>
    <property type="molecule type" value="Genomic_DNA"/>
</dbReference>
<dbReference type="PANTHER" id="PTHR12983:SF9">
    <property type="entry name" value="E3 UBIQUITIN-PROTEIN LIGASE RNF10"/>
    <property type="match status" value="1"/>
</dbReference>
<feature type="region of interest" description="Disordered" evidence="7">
    <location>
        <begin position="811"/>
        <end position="830"/>
    </location>
</feature>
<name>A0A0F7UH76_NEOCL</name>
<dbReference type="PROSITE" id="PS00518">
    <property type="entry name" value="ZF_RING_1"/>
    <property type="match status" value="1"/>
</dbReference>
<evidence type="ECO:0000256" key="7">
    <source>
        <dbReference type="SAM" id="MobiDB-lite"/>
    </source>
</evidence>
<feature type="region of interest" description="Disordered" evidence="7">
    <location>
        <begin position="1"/>
        <end position="20"/>
    </location>
</feature>
<dbReference type="GO" id="GO:0005737">
    <property type="term" value="C:cytoplasm"/>
    <property type="evidence" value="ECO:0007669"/>
    <property type="project" value="UniProtKB-SubCell"/>
</dbReference>
<protein>
    <submittedName>
        <fullName evidence="9">Zinc finger (C3HC4 RING finger) protein,putative</fullName>
    </submittedName>
</protein>
<feature type="region of interest" description="Disordered" evidence="7">
    <location>
        <begin position="34"/>
        <end position="202"/>
    </location>
</feature>
<evidence type="ECO:0000256" key="4">
    <source>
        <dbReference type="ARBA" id="ARBA00022771"/>
    </source>
</evidence>
<evidence type="ECO:0000256" key="5">
    <source>
        <dbReference type="ARBA" id="ARBA00022833"/>
    </source>
</evidence>
<feature type="region of interest" description="Disordered" evidence="7">
    <location>
        <begin position="215"/>
        <end position="256"/>
    </location>
</feature>
<dbReference type="PANTHER" id="PTHR12983">
    <property type="entry name" value="RING FINGER 10 FAMILY MEMBER"/>
    <property type="match status" value="1"/>
</dbReference>
<keyword evidence="2" id="KW-0963">Cytoplasm</keyword>
<dbReference type="InterPro" id="IPR039739">
    <property type="entry name" value="MAG2/RNF10"/>
</dbReference>
<feature type="region of interest" description="Disordered" evidence="7">
    <location>
        <begin position="1254"/>
        <end position="1273"/>
    </location>
</feature>
<feature type="compositionally biased region" description="Basic and acidic residues" evidence="7">
    <location>
        <begin position="866"/>
        <end position="876"/>
    </location>
</feature>